<feature type="region of interest" description="Disordered" evidence="1">
    <location>
        <begin position="127"/>
        <end position="146"/>
    </location>
</feature>
<keyword evidence="3" id="KW-1185">Reference proteome</keyword>
<evidence type="ECO:0000256" key="1">
    <source>
        <dbReference type="SAM" id="MobiDB-lite"/>
    </source>
</evidence>
<accession>E0TG44</accession>
<evidence type="ECO:0000313" key="2">
    <source>
        <dbReference type="EMBL" id="ADM10615.1"/>
    </source>
</evidence>
<protein>
    <submittedName>
        <fullName evidence="2">Uncharacterized protein</fullName>
    </submittedName>
</protein>
<name>E0TG44_PARBH</name>
<dbReference type="KEGG" id="pbr:PB2503_12889"/>
<gene>
    <name evidence="2" type="ordered locus">PB2503_12889</name>
</gene>
<dbReference type="EMBL" id="CP002156">
    <property type="protein sequence ID" value="ADM10615.1"/>
    <property type="molecule type" value="Genomic_DNA"/>
</dbReference>
<dbReference type="OrthoDB" id="9799894at2"/>
<dbReference type="Pfam" id="PF06676">
    <property type="entry name" value="DUF1178"/>
    <property type="match status" value="1"/>
</dbReference>
<dbReference type="PIRSF" id="PIRSF032131">
    <property type="entry name" value="UCP032131"/>
    <property type="match status" value="1"/>
</dbReference>
<dbReference type="eggNOG" id="COG5319">
    <property type="taxonomic scope" value="Bacteria"/>
</dbReference>
<evidence type="ECO:0000313" key="3">
    <source>
        <dbReference type="Proteomes" id="UP000001302"/>
    </source>
</evidence>
<reference evidence="2 3" key="2">
    <citation type="journal article" date="2011" name="J. Bacteriol.">
        <title>Complete genome sequence of strain HTCC2503T of Parvularcula bermudensis, the type species of the order "Parvularculales" in the class Alphaproteobacteria.</title>
        <authorList>
            <person name="Oh H.M."/>
            <person name="Kang I."/>
            <person name="Vergin K.L."/>
            <person name="Kang D."/>
            <person name="Rhee K.H."/>
            <person name="Giovannoni S.J."/>
            <person name="Cho J.C."/>
        </authorList>
    </citation>
    <scope>NUCLEOTIDE SEQUENCE [LARGE SCALE GENOMIC DNA]</scope>
    <source>
        <strain evidence="3">ATCC BAA-594 / HTCC2503 / KCTC 12087</strain>
    </source>
</reference>
<dbReference type="HOGENOM" id="CLU_112041_1_0_5"/>
<dbReference type="Proteomes" id="UP000001302">
    <property type="component" value="Chromosome"/>
</dbReference>
<dbReference type="AlphaFoldDB" id="E0TG44"/>
<dbReference type="STRING" id="314260.PB2503_12889"/>
<reference evidence="3" key="1">
    <citation type="submission" date="2010-08" db="EMBL/GenBank/DDBJ databases">
        <title>Genome sequence of Parvularcula bermudensis HTCC2503.</title>
        <authorList>
            <person name="Kang D.-M."/>
            <person name="Oh H.-M."/>
            <person name="Cho J.-C."/>
        </authorList>
    </citation>
    <scope>NUCLEOTIDE SEQUENCE [LARGE SCALE GENOMIC DNA]</scope>
    <source>
        <strain evidence="3">ATCC BAA-594 / HTCC2503 / KCTC 12087</strain>
    </source>
</reference>
<dbReference type="RefSeq" id="WP_013301589.1">
    <property type="nucleotide sequence ID" value="NC_014414.1"/>
</dbReference>
<sequence>MIKYALKCQNGHRFEGWFSNSADYDAQAAAGALTCPVCDTSGISKDIMAPAIATGRRKEAARTVEAISAMREAARKARAYVEKNFDNVGKRFPEEARKIHYGESEERGIYGVATPDEVKELTEEGVNIAPLPAPDPPAETAKKKLN</sequence>
<organism evidence="2 3">
    <name type="scientific">Parvularcula bermudensis (strain ATCC BAA-594 / HTCC2503 / KCTC 12087)</name>
    <dbReference type="NCBI Taxonomy" id="314260"/>
    <lineage>
        <taxon>Bacteria</taxon>
        <taxon>Pseudomonadati</taxon>
        <taxon>Pseudomonadota</taxon>
        <taxon>Alphaproteobacteria</taxon>
        <taxon>Parvularculales</taxon>
        <taxon>Parvularculaceae</taxon>
        <taxon>Parvularcula</taxon>
    </lineage>
</organism>
<dbReference type="InterPro" id="IPR009562">
    <property type="entry name" value="DUF1178"/>
</dbReference>
<proteinExistence type="predicted"/>